<reference evidence="2 3" key="1">
    <citation type="submission" date="2024-04" db="EMBL/GenBank/DDBJ databases">
        <title>Two novel Raoultella species associated with bleeding cankers of broadleaf hosts, Raoultella scottia sp. nov. and Raoultella lignicola sp. nov.</title>
        <authorList>
            <person name="Brady C.L."/>
        </authorList>
    </citation>
    <scope>NUCLEOTIDE SEQUENCE [LARGE SCALE GENOMIC DNA]</scope>
    <source>
        <strain evidence="2 3">TW_WC1a.1</strain>
    </source>
</reference>
<accession>A0ABU9FA95</accession>
<feature type="chain" id="PRO_5047457083" evidence="1">
    <location>
        <begin position="31"/>
        <end position="145"/>
    </location>
</feature>
<dbReference type="RefSeq" id="WP_123754293.1">
    <property type="nucleotide sequence ID" value="NZ_JARXNK020000104.1"/>
</dbReference>
<protein>
    <submittedName>
        <fullName evidence="2">Uncharacterized protein</fullName>
    </submittedName>
</protein>
<evidence type="ECO:0000313" key="3">
    <source>
        <dbReference type="Proteomes" id="UP001312893"/>
    </source>
</evidence>
<keyword evidence="1" id="KW-0732">Signal</keyword>
<keyword evidence="3" id="KW-1185">Reference proteome</keyword>
<dbReference type="EMBL" id="JARXNK020000104">
    <property type="protein sequence ID" value="MEL0553303.1"/>
    <property type="molecule type" value="Genomic_DNA"/>
</dbReference>
<evidence type="ECO:0000256" key="1">
    <source>
        <dbReference type="SAM" id="SignalP"/>
    </source>
</evidence>
<dbReference type="Proteomes" id="UP001312893">
    <property type="component" value="Unassembled WGS sequence"/>
</dbReference>
<comment type="caution">
    <text evidence="2">The sequence shown here is derived from an EMBL/GenBank/DDBJ whole genome shotgun (WGS) entry which is preliminary data.</text>
</comment>
<evidence type="ECO:0000313" key="2">
    <source>
        <dbReference type="EMBL" id="MEL0553303.1"/>
    </source>
</evidence>
<organism evidence="2 3">
    <name type="scientific">Raoultella lignicola</name>
    <dbReference type="NCBI Taxonomy" id="3040939"/>
    <lineage>
        <taxon>Bacteria</taxon>
        <taxon>Pseudomonadati</taxon>
        <taxon>Pseudomonadota</taxon>
        <taxon>Gammaproteobacteria</taxon>
        <taxon>Enterobacterales</taxon>
        <taxon>Enterobacteriaceae</taxon>
        <taxon>Klebsiella/Raoultella group</taxon>
        <taxon>Raoultella</taxon>
    </lineage>
</organism>
<gene>
    <name evidence="2" type="ORF">QFI96_016520</name>
</gene>
<sequence length="145" mass="15241">MSINGKRKSTALPSRLVLALIAVLSTSALAAQSAPLPGDKISAAGYFSRGANGFMAHNNDEQQALATLVASADAVNTLVMVARAASTTPAGKLYAACGLRQLNYPDLIALFSPSFDLKVSVLQGDILHEESFETLFTRLNQDGCK</sequence>
<name>A0ABU9FA95_9ENTR</name>
<proteinExistence type="predicted"/>
<feature type="signal peptide" evidence="1">
    <location>
        <begin position="1"/>
        <end position="30"/>
    </location>
</feature>